<proteinExistence type="predicted"/>
<keyword evidence="4" id="KW-1185">Reference proteome</keyword>
<feature type="transmembrane region" description="Helical" evidence="2">
    <location>
        <begin position="227"/>
        <end position="249"/>
    </location>
</feature>
<reference evidence="3" key="2">
    <citation type="submission" date="2023-05" db="EMBL/GenBank/DDBJ databases">
        <authorList>
            <consortium name="Lawrence Berkeley National Laboratory"/>
            <person name="Steindorff A."/>
            <person name="Hensen N."/>
            <person name="Bonometti L."/>
            <person name="Westerberg I."/>
            <person name="Brannstrom I.O."/>
            <person name="Guillou S."/>
            <person name="Cros-Aarteil S."/>
            <person name="Calhoun S."/>
            <person name="Haridas S."/>
            <person name="Kuo A."/>
            <person name="Mondo S."/>
            <person name="Pangilinan J."/>
            <person name="Riley R."/>
            <person name="Labutti K."/>
            <person name="Andreopoulos B."/>
            <person name="Lipzen A."/>
            <person name="Chen C."/>
            <person name="Yanf M."/>
            <person name="Daum C."/>
            <person name="Ng V."/>
            <person name="Clum A."/>
            <person name="Ohm R."/>
            <person name="Martin F."/>
            <person name="Silar P."/>
            <person name="Natvig D."/>
            <person name="Lalanne C."/>
            <person name="Gautier V."/>
            <person name="Ament-Velasquez S.L."/>
            <person name="Kruys A."/>
            <person name="Hutchinson M.I."/>
            <person name="Powell A.J."/>
            <person name="Barry K."/>
            <person name="Miller A.N."/>
            <person name="Grigoriev I.V."/>
            <person name="Debuchy R."/>
            <person name="Gladieux P."/>
            <person name="Thoren M.H."/>
            <person name="Johannesson H."/>
        </authorList>
    </citation>
    <scope>NUCLEOTIDE SEQUENCE</scope>
    <source>
        <strain evidence="3">PSN293</strain>
    </source>
</reference>
<organism evidence="3 4">
    <name type="scientific">Rhypophila decipiens</name>
    <dbReference type="NCBI Taxonomy" id="261697"/>
    <lineage>
        <taxon>Eukaryota</taxon>
        <taxon>Fungi</taxon>
        <taxon>Dikarya</taxon>
        <taxon>Ascomycota</taxon>
        <taxon>Pezizomycotina</taxon>
        <taxon>Sordariomycetes</taxon>
        <taxon>Sordariomycetidae</taxon>
        <taxon>Sordariales</taxon>
        <taxon>Naviculisporaceae</taxon>
        <taxon>Rhypophila</taxon>
    </lineage>
</organism>
<keyword evidence="2" id="KW-0812">Transmembrane</keyword>
<feature type="region of interest" description="Disordered" evidence="1">
    <location>
        <begin position="156"/>
        <end position="218"/>
    </location>
</feature>
<protein>
    <submittedName>
        <fullName evidence="3">Uncharacterized protein</fullName>
    </submittedName>
</protein>
<dbReference type="Proteomes" id="UP001301769">
    <property type="component" value="Unassembled WGS sequence"/>
</dbReference>
<evidence type="ECO:0000256" key="2">
    <source>
        <dbReference type="SAM" id="Phobius"/>
    </source>
</evidence>
<dbReference type="CDD" id="cd12087">
    <property type="entry name" value="TM_EGFR-like"/>
    <property type="match status" value="1"/>
</dbReference>
<dbReference type="AlphaFoldDB" id="A0AAN6XZH7"/>
<sequence>MVHLPVASADVVAVASATLPSAPTQITPSPATEHVELRLRQNAAPTCAYLSGDTASPLTCGSNFSCSRGTYLQFGCCNKLECDANYAIGCIDPSNQQCQLENYEFDCEQMKYIGPVLTCTNACVTYVLKVPGAYSTGTYRSYSCGNSGATRIALATPTNGAGGDDSGDGNGGGQVGGGFPTLDIPGQETTAAGSGGTNNGGNSGNNNNNNGPPNQGASEASISAGTIAGIAIGGAVGAVLVGLGIWWMCRRKSKKAPPPNYSQTVVSGWLDQTH</sequence>
<evidence type="ECO:0000313" key="3">
    <source>
        <dbReference type="EMBL" id="KAK4209579.1"/>
    </source>
</evidence>
<reference evidence="3" key="1">
    <citation type="journal article" date="2023" name="Mol. Phylogenet. Evol.">
        <title>Genome-scale phylogeny and comparative genomics of the fungal order Sordariales.</title>
        <authorList>
            <person name="Hensen N."/>
            <person name="Bonometti L."/>
            <person name="Westerberg I."/>
            <person name="Brannstrom I.O."/>
            <person name="Guillou S."/>
            <person name="Cros-Aarteil S."/>
            <person name="Calhoun S."/>
            <person name="Haridas S."/>
            <person name="Kuo A."/>
            <person name="Mondo S."/>
            <person name="Pangilinan J."/>
            <person name="Riley R."/>
            <person name="LaButti K."/>
            <person name="Andreopoulos B."/>
            <person name="Lipzen A."/>
            <person name="Chen C."/>
            <person name="Yan M."/>
            <person name="Daum C."/>
            <person name="Ng V."/>
            <person name="Clum A."/>
            <person name="Steindorff A."/>
            <person name="Ohm R.A."/>
            <person name="Martin F."/>
            <person name="Silar P."/>
            <person name="Natvig D.O."/>
            <person name="Lalanne C."/>
            <person name="Gautier V."/>
            <person name="Ament-Velasquez S.L."/>
            <person name="Kruys A."/>
            <person name="Hutchinson M.I."/>
            <person name="Powell A.J."/>
            <person name="Barry K."/>
            <person name="Miller A.N."/>
            <person name="Grigoriev I.V."/>
            <person name="Debuchy R."/>
            <person name="Gladieux P."/>
            <person name="Hiltunen Thoren M."/>
            <person name="Johannesson H."/>
        </authorList>
    </citation>
    <scope>NUCLEOTIDE SEQUENCE</scope>
    <source>
        <strain evidence="3">PSN293</strain>
    </source>
</reference>
<feature type="region of interest" description="Disordered" evidence="1">
    <location>
        <begin position="253"/>
        <end position="274"/>
    </location>
</feature>
<keyword evidence="2" id="KW-1133">Transmembrane helix</keyword>
<evidence type="ECO:0000313" key="4">
    <source>
        <dbReference type="Proteomes" id="UP001301769"/>
    </source>
</evidence>
<accession>A0AAN6XZH7</accession>
<name>A0AAN6XZH7_9PEZI</name>
<comment type="caution">
    <text evidence="3">The sequence shown here is derived from an EMBL/GenBank/DDBJ whole genome shotgun (WGS) entry which is preliminary data.</text>
</comment>
<feature type="compositionally biased region" description="Gly residues" evidence="1">
    <location>
        <begin position="193"/>
        <end position="203"/>
    </location>
</feature>
<gene>
    <name evidence="3" type="ORF">QBC37DRAFT_391144</name>
</gene>
<dbReference type="EMBL" id="MU858200">
    <property type="protein sequence ID" value="KAK4209579.1"/>
    <property type="molecule type" value="Genomic_DNA"/>
</dbReference>
<feature type="compositionally biased region" description="Polar residues" evidence="1">
    <location>
        <begin position="261"/>
        <end position="274"/>
    </location>
</feature>
<feature type="compositionally biased region" description="Gly residues" evidence="1">
    <location>
        <begin position="160"/>
        <end position="179"/>
    </location>
</feature>
<feature type="compositionally biased region" description="Low complexity" evidence="1">
    <location>
        <begin position="204"/>
        <end position="218"/>
    </location>
</feature>
<evidence type="ECO:0000256" key="1">
    <source>
        <dbReference type="SAM" id="MobiDB-lite"/>
    </source>
</evidence>
<keyword evidence="2" id="KW-0472">Membrane</keyword>